<dbReference type="InterPro" id="IPR003016">
    <property type="entry name" value="2-oxoA_DH_lipoyl-BS"/>
</dbReference>
<evidence type="ECO:0000259" key="12">
    <source>
        <dbReference type="PROSITE" id="PS51826"/>
    </source>
</evidence>
<evidence type="ECO:0000256" key="2">
    <source>
        <dbReference type="ARBA" id="ARBA00011484"/>
    </source>
</evidence>
<dbReference type="Gene3D" id="2.40.50.100">
    <property type="match status" value="3"/>
</dbReference>
<dbReference type="GO" id="GO:0006086">
    <property type="term" value="P:pyruvate decarboxylation to acetyl-CoA"/>
    <property type="evidence" value="ECO:0007669"/>
    <property type="project" value="UniProtKB-UniRule"/>
</dbReference>
<dbReference type="Pfam" id="PF02817">
    <property type="entry name" value="E3_binding"/>
    <property type="match status" value="1"/>
</dbReference>
<dbReference type="GO" id="GO:0045254">
    <property type="term" value="C:pyruvate dehydrogenase complex"/>
    <property type="evidence" value="ECO:0007669"/>
    <property type="project" value="UniProtKB-UniRule"/>
</dbReference>
<feature type="compositionally biased region" description="Low complexity" evidence="10">
    <location>
        <begin position="326"/>
        <end position="348"/>
    </location>
</feature>
<dbReference type="Pfam" id="PF00198">
    <property type="entry name" value="2-oxoacid_dh"/>
    <property type="match status" value="1"/>
</dbReference>
<dbReference type="CDD" id="cd06849">
    <property type="entry name" value="lipoyl_domain"/>
    <property type="match status" value="3"/>
</dbReference>
<evidence type="ECO:0000313" key="14">
    <source>
        <dbReference type="Proteomes" id="UP000565262"/>
    </source>
</evidence>
<evidence type="ECO:0000256" key="5">
    <source>
        <dbReference type="ARBA" id="ARBA00022823"/>
    </source>
</evidence>
<comment type="catalytic activity">
    <reaction evidence="8 9">
        <text>N(6)-[(R)-dihydrolipoyl]-L-lysyl-[protein] + acetyl-CoA = N(6)-[(R)-S(8)-acetyldihydrolipoyl]-L-lysyl-[protein] + CoA</text>
        <dbReference type="Rhea" id="RHEA:17017"/>
        <dbReference type="Rhea" id="RHEA-COMP:10475"/>
        <dbReference type="Rhea" id="RHEA-COMP:10478"/>
        <dbReference type="ChEBI" id="CHEBI:57287"/>
        <dbReference type="ChEBI" id="CHEBI:57288"/>
        <dbReference type="ChEBI" id="CHEBI:83100"/>
        <dbReference type="ChEBI" id="CHEBI:83111"/>
        <dbReference type="EC" id="2.3.1.12"/>
    </reaction>
</comment>
<dbReference type="GO" id="GO:0005737">
    <property type="term" value="C:cytoplasm"/>
    <property type="evidence" value="ECO:0007669"/>
    <property type="project" value="TreeGrafter"/>
</dbReference>
<feature type="domain" description="Lipoyl-binding" evidence="11">
    <location>
        <begin position="227"/>
        <end position="301"/>
    </location>
</feature>
<evidence type="ECO:0000256" key="9">
    <source>
        <dbReference type="RuleBase" id="RU361137"/>
    </source>
</evidence>
<evidence type="ECO:0000256" key="10">
    <source>
        <dbReference type="SAM" id="MobiDB-lite"/>
    </source>
</evidence>
<feature type="region of interest" description="Disordered" evidence="10">
    <location>
        <begin position="326"/>
        <end position="358"/>
    </location>
</feature>
<evidence type="ECO:0000256" key="4">
    <source>
        <dbReference type="ARBA" id="ARBA00022737"/>
    </source>
</evidence>
<dbReference type="NCBIfam" id="NF008814">
    <property type="entry name" value="PRK11854.1"/>
    <property type="match status" value="1"/>
</dbReference>
<dbReference type="EC" id="2.3.1.12" evidence="9"/>
<dbReference type="InterPro" id="IPR001078">
    <property type="entry name" value="2-oxoacid_DH_actylTfrase"/>
</dbReference>
<accession>A0A839IK28</accession>
<dbReference type="InterPro" id="IPR011053">
    <property type="entry name" value="Single_hybrid_motif"/>
</dbReference>
<evidence type="ECO:0000313" key="13">
    <source>
        <dbReference type="EMBL" id="MBB1485703.1"/>
    </source>
</evidence>
<dbReference type="InterPro" id="IPR036625">
    <property type="entry name" value="E3-bd_dom_sf"/>
</dbReference>
<sequence>MSTEIIKVPDIGSDSDVEVIEICVAVGDQVNAEDSLIVLESDKASMDVPSPVAGVVKAIKLSVGDQVNQGHDILELEIEGAAAEAPVAAPAPAAAPAPVAETAPAPAPVTAAPAIETVEVPDIGDSGEVEVIEISVSVGDEIAEEDSVLVLESDKASMEVPSPVAGKVLEVLVNTGDKVAQGHPILRVETAGGAVVSAPVEAPAPAPAVEAAPAPVAAPAPAAGPVRKEIFVPDLSGNNDVPVIEVSVAIGDELEAEDGLLVLETDKATMEVPAPHKGKLVEFNISEGQTVNQGDLIGVMEVMEAAPAQAAQPAAAAPAPAAAQQAAPASASAPTATASAPATPSAQSGRKTGKVHAGPAVRMTAREFGIDLLDVTPTGPRGRILKEDVQTYVKQVMQQVKSAPQKAATPAATGGAGIPPIPAVDFSQFGEIEEKPMGRLLKVGAMNLHRSWLNVPHVTQFDEADITELEKFRKSMKAEAEKRGSKLTPLPFILKACAYAMQKYPQFNVSLHPDGDKLIQKKYIHIGFAVDTPDGLLVPVVRDVDQKSLWELADATADLASRAQKKKLTADDMKGGCFTISSLGSIGGTAFTPIVNAPEVAILGVSKASIKPVWNGSDFVPRQMLPLSLSYDHRAINGADAARFTAFIAAVLADIRQLLM</sequence>
<dbReference type="SUPFAM" id="SSF51230">
    <property type="entry name" value="Single hybrid motif"/>
    <property type="match status" value="3"/>
</dbReference>
<dbReference type="InterPro" id="IPR004167">
    <property type="entry name" value="PSBD"/>
</dbReference>
<dbReference type="SUPFAM" id="SSF52777">
    <property type="entry name" value="CoA-dependent acyltransferases"/>
    <property type="match status" value="1"/>
</dbReference>
<name>A0A839IK28_9GAMM</name>
<evidence type="ECO:0000256" key="8">
    <source>
        <dbReference type="ARBA" id="ARBA00048370"/>
    </source>
</evidence>
<keyword evidence="14" id="KW-1185">Reference proteome</keyword>
<dbReference type="PANTHER" id="PTHR43178:SF2">
    <property type="entry name" value="DIHYDROLIPOYLLYSINE-RESIDUE ACETYLTRANSFERASE COMPONENT OF PYRUVATE DEHYDROGENASE COMPLEX"/>
    <property type="match status" value="1"/>
</dbReference>
<reference evidence="13 14" key="1">
    <citation type="submission" date="2020-08" db="EMBL/GenBank/DDBJ databases">
        <title>Oceanospirillum sp. nov. isolated from marine sediment.</title>
        <authorList>
            <person name="Ji X."/>
        </authorList>
    </citation>
    <scope>NUCLEOTIDE SEQUENCE [LARGE SCALE GENOMIC DNA]</scope>
    <source>
        <strain evidence="13 14">D5</strain>
    </source>
</reference>
<keyword evidence="5 9" id="KW-0450">Lipoyl</keyword>
<keyword evidence="4" id="KW-0677">Repeat</keyword>
<dbReference type="InterPro" id="IPR006256">
    <property type="entry name" value="AcTrfase_Pyrv_DH_cplx"/>
</dbReference>
<dbReference type="FunFam" id="3.30.559.10:FF:000004">
    <property type="entry name" value="Acetyltransferase component of pyruvate dehydrogenase complex"/>
    <property type="match status" value="1"/>
</dbReference>
<keyword evidence="6 9" id="KW-0012">Acyltransferase</keyword>
<gene>
    <name evidence="13" type="primary">aceF</name>
    <name evidence="13" type="ORF">H4O21_03650</name>
</gene>
<evidence type="ECO:0000256" key="1">
    <source>
        <dbReference type="ARBA" id="ARBA00007317"/>
    </source>
</evidence>
<comment type="subunit">
    <text evidence="2 9">Forms a 24-polypeptide structural core with octahedral symmetry.</text>
</comment>
<dbReference type="GO" id="GO:0031405">
    <property type="term" value="F:lipoic acid binding"/>
    <property type="evidence" value="ECO:0007669"/>
    <property type="project" value="TreeGrafter"/>
</dbReference>
<dbReference type="Gene3D" id="3.30.559.10">
    <property type="entry name" value="Chloramphenicol acetyltransferase-like domain"/>
    <property type="match status" value="1"/>
</dbReference>
<comment type="similarity">
    <text evidence="1 9">Belongs to the 2-oxoacid dehydrogenase family.</text>
</comment>
<dbReference type="Proteomes" id="UP000565262">
    <property type="component" value="Unassembled WGS sequence"/>
</dbReference>
<feature type="domain" description="Lipoyl-binding" evidence="11">
    <location>
        <begin position="3"/>
        <end position="77"/>
    </location>
</feature>
<comment type="caution">
    <text evidence="13">The sequence shown here is derived from an EMBL/GenBank/DDBJ whole genome shotgun (WGS) entry which is preliminary data.</text>
</comment>
<dbReference type="Gene3D" id="4.10.320.10">
    <property type="entry name" value="E3-binding domain"/>
    <property type="match status" value="1"/>
</dbReference>
<dbReference type="NCBIfam" id="TIGR01348">
    <property type="entry name" value="PDHac_trf_long"/>
    <property type="match status" value="1"/>
</dbReference>
<proteinExistence type="inferred from homology"/>
<protein>
    <recommendedName>
        <fullName evidence="9">Acetyltransferase component of pyruvate dehydrogenase complex</fullName>
        <ecNumber evidence="9">2.3.1.12</ecNumber>
    </recommendedName>
</protein>
<dbReference type="PROSITE" id="PS50968">
    <property type="entry name" value="BIOTINYL_LIPOYL"/>
    <property type="match status" value="3"/>
</dbReference>
<dbReference type="PROSITE" id="PS00189">
    <property type="entry name" value="LIPOYL"/>
    <property type="match status" value="3"/>
</dbReference>
<dbReference type="InterPro" id="IPR050743">
    <property type="entry name" value="2-oxoacid_DH_E2_comp"/>
</dbReference>
<evidence type="ECO:0000256" key="7">
    <source>
        <dbReference type="ARBA" id="ARBA00025211"/>
    </source>
</evidence>
<keyword evidence="3 9" id="KW-0808">Transferase</keyword>
<dbReference type="InterPro" id="IPR000089">
    <property type="entry name" value="Biotin_lipoyl"/>
</dbReference>
<organism evidence="13 14">
    <name type="scientific">Oceanospirillum sediminis</name>
    <dbReference type="NCBI Taxonomy" id="2760088"/>
    <lineage>
        <taxon>Bacteria</taxon>
        <taxon>Pseudomonadati</taxon>
        <taxon>Pseudomonadota</taxon>
        <taxon>Gammaproteobacteria</taxon>
        <taxon>Oceanospirillales</taxon>
        <taxon>Oceanospirillaceae</taxon>
        <taxon>Oceanospirillum</taxon>
    </lineage>
</organism>
<dbReference type="EMBL" id="JACJFM010000003">
    <property type="protein sequence ID" value="MBB1485703.1"/>
    <property type="molecule type" value="Genomic_DNA"/>
</dbReference>
<dbReference type="InterPro" id="IPR023213">
    <property type="entry name" value="CAT-like_dom_sf"/>
</dbReference>
<feature type="domain" description="Peripheral subunit-binding (PSBD)" evidence="12">
    <location>
        <begin position="356"/>
        <end position="393"/>
    </location>
</feature>
<dbReference type="PROSITE" id="PS51826">
    <property type="entry name" value="PSBD"/>
    <property type="match status" value="1"/>
</dbReference>
<comment type="function">
    <text evidence="7">The pyruvate dehydrogenase complex catalyzes the overall conversion of pyruvate to acetyl-CoA and CO(2). It contains multiple copies of three enzymatic components: pyruvate dehydrogenase (E1), dihydrolipoamide acetyltransferase (E2) and lipoamide dehydrogenase (E3).</text>
</comment>
<comment type="cofactor">
    <cofactor evidence="9">
        <name>(R)-lipoate</name>
        <dbReference type="ChEBI" id="CHEBI:83088"/>
    </cofactor>
    <text evidence="9">Binds 3 lipoyl cofactors covalently.</text>
</comment>
<dbReference type="PANTHER" id="PTHR43178">
    <property type="entry name" value="DIHYDROLIPOAMIDE ACETYLTRANSFERASE COMPONENT OF PYRUVATE DEHYDROGENASE COMPLEX"/>
    <property type="match status" value="1"/>
</dbReference>
<evidence type="ECO:0000256" key="6">
    <source>
        <dbReference type="ARBA" id="ARBA00023315"/>
    </source>
</evidence>
<dbReference type="AlphaFoldDB" id="A0A839IK28"/>
<evidence type="ECO:0000259" key="11">
    <source>
        <dbReference type="PROSITE" id="PS50968"/>
    </source>
</evidence>
<dbReference type="FunFam" id="2.40.50.100:FF:000009">
    <property type="entry name" value="Acetyltransferase component of pyruvate dehydrogenase complex"/>
    <property type="match status" value="2"/>
</dbReference>
<feature type="domain" description="Lipoyl-binding" evidence="11">
    <location>
        <begin position="115"/>
        <end position="189"/>
    </location>
</feature>
<dbReference type="GO" id="GO:0004742">
    <property type="term" value="F:dihydrolipoyllysine-residue acetyltransferase activity"/>
    <property type="evidence" value="ECO:0007669"/>
    <property type="project" value="UniProtKB-UniRule"/>
</dbReference>
<keyword evidence="13" id="KW-0670">Pyruvate</keyword>
<dbReference type="RefSeq" id="WP_182807487.1">
    <property type="nucleotide sequence ID" value="NZ_JACJFM010000003.1"/>
</dbReference>
<dbReference type="Pfam" id="PF00364">
    <property type="entry name" value="Biotin_lipoyl"/>
    <property type="match status" value="3"/>
</dbReference>
<evidence type="ECO:0000256" key="3">
    <source>
        <dbReference type="ARBA" id="ARBA00022679"/>
    </source>
</evidence>
<dbReference type="SUPFAM" id="SSF47005">
    <property type="entry name" value="Peripheral subunit-binding domain of 2-oxo acid dehydrogenase complex"/>
    <property type="match status" value="1"/>
</dbReference>